<gene>
    <name evidence="1" type="ORF">ACOLOM_LOCUS422</name>
</gene>
<feature type="non-terminal residue" evidence="1">
    <location>
        <position position="1"/>
    </location>
</feature>
<protein>
    <submittedName>
        <fullName evidence="1">1781_t:CDS:1</fullName>
    </submittedName>
</protein>
<evidence type="ECO:0000313" key="2">
    <source>
        <dbReference type="Proteomes" id="UP000789525"/>
    </source>
</evidence>
<dbReference type="EMBL" id="CAJVPT010000432">
    <property type="protein sequence ID" value="CAG8444411.1"/>
    <property type="molecule type" value="Genomic_DNA"/>
</dbReference>
<keyword evidence="2" id="KW-1185">Reference proteome</keyword>
<comment type="caution">
    <text evidence="1">The sequence shown here is derived from an EMBL/GenBank/DDBJ whole genome shotgun (WGS) entry which is preliminary data.</text>
</comment>
<name>A0ACA9JZX3_9GLOM</name>
<reference evidence="1" key="1">
    <citation type="submission" date="2021-06" db="EMBL/GenBank/DDBJ databases">
        <authorList>
            <person name="Kallberg Y."/>
            <person name="Tangrot J."/>
            <person name="Rosling A."/>
        </authorList>
    </citation>
    <scope>NUCLEOTIDE SEQUENCE</scope>
    <source>
        <strain evidence="1">CL356</strain>
    </source>
</reference>
<accession>A0ACA9JZX3</accession>
<dbReference type="Proteomes" id="UP000789525">
    <property type="component" value="Unassembled WGS sequence"/>
</dbReference>
<organism evidence="1 2">
    <name type="scientific">Acaulospora colombiana</name>
    <dbReference type="NCBI Taxonomy" id="27376"/>
    <lineage>
        <taxon>Eukaryota</taxon>
        <taxon>Fungi</taxon>
        <taxon>Fungi incertae sedis</taxon>
        <taxon>Mucoromycota</taxon>
        <taxon>Glomeromycotina</taxon>
        <taxon>Glomeromycetes</taxon>
        <taxon>Diversisporales</taxon>
        <taxon>Acaulosporaceae</taxon>
        <taxon>Acaulospora</taxon>
    </lineage>
</organism>
<sequence>IATLANTSESLVFIILSLLVIHLWFIIKESNPIFNTEERSRKIEISLAVPSSRTVSTSDFPITENVLFSSDTDDTNEPVTNIESEEAIRSEEREMRRIESENAERTPGNRHFRNVILEFLTVMDLLRDVVEAFITSCLRVVDDVLTRMYNFLPNEAYKTFLV</sequence>
<proteinExistence type="predicted"/>
<evidence type="ECO:0000313" key="1">
    <source>
        <dbReference type="EMBL" id="CAG8444411.1"/>
    </source>
</evidence>